<comment type="subcellular location">
    <subcellularLocation>
        <location evidence="1">Membrane</location>
        <topology evidence="1">Multi-pass membrane protein</topology>
    </subcellularLocation>
</comment>
<comment type="similarity">
    <text evidence="2">Belongs to the synaptophysin/synaptobrevin family.</text>
</comment>
<dbReference type="InterPro" id="IPR008253">
    <property type="entry name" value="Marvel"/>
</dbReference>
<keyword evidence="4 9" id="KW-1133">Transmembrane helix</keyword>
<evidence type="ECO:0000313" key="11">
    <source>
        <dbReference type="EMBL" id="CRL04364.1"/>
    </source>
</evidence>
<feature type="transmembrane region" description="Helical" evidence="9">
    <location>
        <begin position="29"/>
        <end position="45"/>
    </location>
</feature>
<organism evidence="11 12">
    <name type="scientific">Clunio marinus</name>
    <dbReference type="NCBI Taxonomy" id="568069"/>
    <lineage>
        <taxon>Eukaryota</taxon>
        <taxon>Metazoa</taxon>
        <taxon>Ecdysozoa</taxon>
        <taxon>Arthropoda</taxon>
        <taxon>Hexapoda</taxon>
        <taxon>Insecta</taxon>
        <taxon>Pterygota</taxon>
        <taxon>Neoptera</taxon>
        <taxon>Endopterygota</taxon>
        <taxon>Diptera</taxon>
        <taxon>Nematocera</taxon>
        <taxon>Chironomoidea</taxon>
        <taxon>Chironomidae</taxon>
        <taxon>Clunio</taxon>
    </lineage>
</organism>
<evidence type="ECO:0000256" key="9">
    <source>
        <dbReference type="SAM" id="Phobius"/>
    </source>
</evidence>
<dbReference type="OrthoDB" id="10006326at2759"/>
<dbReference type="PROSITE" id="PS51225">
    <property type="entry name" value="MARVEL"/>
    <property type="match status" value="1"/>
</dbReference>
<dbReference type="AlphaFoldDB" id="A0A1J1IXR9"/>
<dbReference type="PANTHER" id="PTHR10306:SF17">
    <property type="entry name" value="MARVEL DOMAIN-CONTAINING PROTEIN"/>
    <property type="match status" value="1"/>
</dbReference>
<evidence type="ECO:0000256" key="5">
    <source>
        <dbReference type="ARBA" id="ARBA00023136"/>
    </source>
</evidence>
<dbReference type="Pfam" id="PF01284">
    <property type="entry name" value="MARVEL"/>
    <property type="match status" value="1"/>
</dbReference>
<name>A0A1J1IXR9_9DIPT</name>
<gene>
    <name evidence="11" type="primary">putative Synaptophysin</name>
    <name evidence="11" type="ORF">CLUMA_CG017457</name>
</gene>
<dbReference type="Proteomes" id="UP000183832">
    <property type="component" value="Unassembled WGS sequence"/>
</dbReference>
<feature type="region of interest" description="Disordered" evidence="8">
    <location>
        <begin position="238"/>
        <end position="286"/>
    </location>
</feature>
<protein>
    <submittedName>
        <fullName evidence="11">CLUMA_CG017457, isoform A</fullName>
    </submittedName>
</protein>
<proteinExistence type="inferred from homology"/>
<dbReference type="InterPro" id="IPR001285">
    <property type="entry name" value="Synaptophysin/porin"/>
</dbReference>
<feature type="transmembrane region" description="Helical" evidence="9">
    <location>
        <begin position="189"/>
        <end position="209"/>
    </location>
</feature>
<dbReference type="PRINTS" id="PR00220">
    <property type="entry name" value="SYNAPTOPHYSN"/>
</dbReference>
<dbReference type="EMBL" id="CVRI01000063">
    <property type="protein sequence ID" value="CRL04364.1"/>
    <property type="molecule type" value="Genomic_DNA"/>
</dbReference>
<keyword evidence="5 7" id="KW-0472">Membrane</keyword>
<feature type="transmembrane region" description="Helical" evidence="9">
    <location>
        <begin position="134"/>
        <end position="154"/>
    </location>
</feature>
<evidence type="ECO:0000313" key="12">
    <source>
        <dbReference type="Proteomes" id="UP000183832"/>
    </source>
</evidence>
<evidence type="ECO:0000256" key="8">
    <source>
        <dbReference type="SAM" id="MobiDB-lite"/>
    </source>
</evidence>
<dbReference type="STRING" id="568069.A0A1J1IXR9"/>
<dbReference type="PANTHER" id="PTHR10306">
    <property type="entry name" value="SYNAPTOPHYSIN"/>
    <property type="match status" value="1"/>
</dbReference>
<accession>A0A1J1IXR9</accession>
<evidence type="ECO:0000256" key="4">
    <source>
        <dbReference type="ARBA" id="ARBA00022989"/>
    </source>
</evidence>
<evidence type="ECO:0000256" key="2">
    <source>
        <dbReference type="ARBA" id="ARBA00006476"/>
    </source>
</evidence>
<keyword evidence="3 7" id="KW-0812">Transmembrane</keyword>
<evidence type="ECO:0000259" key="10">
    <source>
        <dbReference type="PROSITE" id="PS51225"/>
    </source>
</evidence>
<sequence>MSQPQQQLQVVLDFLKTSYKFDVFHEPRGVMRILQLIFAIWGFFACRDFSVTLDMDCNDAIFKKRYEIEYPFEFGEHICKKKSENMTLFLSVDSSTGAQFFVITAVLSVLYALFIIFVYAYLDEMYKSKPEFPMADFALTAILAFFWLVGTFGFSSGGSALKKTFDENFIGVQCASCVPKTSSFTDLSIALMIGFLNFFLWTSDLWFLYKETIWFQQRNQILNQPMYAQQQQFGQQQFDGQPQYEQQQTQQYEPQQQQQQQYGYSEQSYGQQQPYGQQSYGQQPNF</sequence>
<dbReference type="GO" id="GO:0030672">
    <property type="term" value="C:synaptic vesicle membrane"/>
    <property type="evidence" value="ECO:0007669"/>
    <property type="project" value="TreeGrafter"/>
</dbReference>
<feature type="domain" description="MARVEL" evidence="10">
    <location>
        <begin position="23"/>
        <end position="213"/>
    </location>
</feature>
<evidence type="ECO:0000256" key="3">
    <source>
        <dbReference type="ARBA" id="ARBA00022692"/>
    </source>
</evidence>
<reference evidence="11 12" key="1">
    <citation type="submission" date="2015-04" db="EMBL/GenBank/DDBJ databases">
        <authorList>
            <person name="Syromyatnikov M.Y."/>
            <person name="Popov V.N."/>
        </authorList>
    </citation>
    <scope>NUCLEOTIDE SEQUENCE [LARGE SCALE GENOMIC DNA]</scope>
</reference>
<evidence type="ECO:0000256" key="7">
    <source>
        <dbReference type="PROSITE-ProRule" id="PRU00581"/>
    </source>
</evidence>
<evidence type="ECO:0000256" key="1">
    <source>
        <dbReference type="ARBA" id="ARBA00004141"/>
    </source>
</evidence>
<keyword evidence="6" id="KW-0325">Glycoprotein</keyword>
<evidence type="ECO:0000256" key="6">
    <source>
        <dbReference type="ARBA" id="ARBA00023180"/>
    </source>
</evidence>
<keyword evidence="12" id="KW-1185">Reference proteome</keyword>
<feature type="transmembrane region" description="Helical" evidence="9">
    <location>
        <begin position="98"/>
        <end position="122"/>
    </location>
</feature>